<evidence type="ECO:0000259" key="8">
    <source>
        <dbReference type="PROSITE" id="PS50110"/>
    </source>
</evidence>
<feature type="modified residue" description="4-aspartylphosphate" evidence="6">
    <location>
        <position position="64"/>
    </location>
</feature>
<dbReference type="GO" id="GO:0000976">
    <property type="term" value="F:transcription cis-regulatory region binding"/>
    <property type="evidence" value="ECO:0007669"/>
    <property type="project" value="TreeGrafter"/>
</dbReference>
<evidence type="ECO:0000256" key="4">
    <source>
        <dbReference type="ARBA" id="ARBA00023125"/>
    </source>
</evidence>
<dbReference type="Gene3D" id="1.10.10.10">
    <property type="entry name" value="Winged helix-like DNA-binding domain superfamily/Winged helix DNA-binding domain"/>
    <property type="match status" value="1"/>
</dbReference>
<dbReference type="KEGG" id="kvl:KVU_2044"/>
<dbReference type="InterPro" id="IPR039420">
    <property type="entry name" value="WalR-like"/>
</dbReference>
<name>F9Y578_KETVW</name>
<evidence type="ECO:0000256" key="5">
    <source>
        <dbReference type="ARBA" id="ARBA00023163"/>
    </source>
</evidence>
<dbReference type="HOGENOM" id="CLU_000445_30_4_5"/>
<dbReference type="PANTHER" id="PTHR48111:SF4">
    <property type="entry name" value="DNA-BINDING DUAL TRANSCRIPTIONAL REGULATOR OMPR"/>
    <property type="match status" value="1"/>
</dbReference>
<dbReference type="SUPFAM" id="SSF52172">
    <property type="entry name" value="CheY-like"/>
    <property type="match status" value="1"/>
</dbReference>
<dbReference type="GO" id="GO:0000156">
    <property type="term" value="F:phosphorelay response regulator activity"/>
    <property type="evidence" value="ECO:0007669"/>
    <property type="project" value="TreeGrafter"/>
</dbReference>
<dbReference type="InterPro" id="IPR001789">
    <property type="entry name" value="Sig_transdc_resp-reg_receiver"/>
</dbReference>
<evidence type="ECO:0000256" key="6">
    <source>
        <dbReference type="PROSITE-ProRule" id="PRU00169"/>
    </source>
</evidence>
<dbReference type="eggNOG" id="COG0745">
    <property type="taxonomic scope" value="Bacteria"/>
</dbReference>
<dbReference type="SMART" id="SM00862">
    <property type="entry name" value="Trans_reg_C"/>
    <property type="match status" value="1"/>
</dbReference>
<evidence type="ECO:0000256" key="7">
    <source>
        <dbReference type="PROSITE-ProRule" id="PRU01091"/>
    </source>
</evidence>
<dbReference type="Proteomes" id="UP000000692">
    <property type="component" value="Chromosome"/>
</dbReference>
<dbReference type="PANTHER" id="PTHR48111">
    <property type="entry name" value="REGULATOR OF RPOS"/>
    <property type="match status" value="1"/>
</dbReference>
<feature type="domain" description="Response regulatory" evidence="8">
    <location>
        <begin position="15"/>
        <end position="128"/>
    </location>
</feature>
<gene>
    <name evidence="10" type="ordered locus">KVU_2044</name>
</gene>
<organism evidence="10 11">
    <name type="scientific">Ketogulonicigenium vulgare (strain WSH-001)</name>
    <dbReference type="NCBI Taxonomy" id="759362"/>
    <lineage>
        <taxon>Bacteria</taxon>
        <taxon>Pseudomonadati</taxon>
        <taxon>Pseudomonadota</taxon>
        <taxon>Alphaproteobacteria</taxon>
        <taxon>Rhodobacterales</taxon>
        <taxon>Roseobacteraceae</taxon>
        <taxon>Ketogulonicigenium</taxon>
    </lineage>
</organism>
<dbReference type="SMART" id="SM00448">
    <property type="entry name" value="REC"/>
    <property type="match status" value="1"/>
</dbReference>
<dbReference type="EMBL" id="CP002018">
    <property type="protein sequence ID" value="AEM41883.1"/>
    <property type="molecule type" value="Genomic_DNA"/>
</dbReference>
<dbReference type="SUPFAM" id="SSF46894">
    <property type="entry name" value="C-terminal effector domain of the bipartite response regulators"/>
    <property type="match status" value="1"/>
</dbReference>
<keyword evidence="1 6" id="KW-0597">Phosphoprotein</keyword>
<dbReference type="Pfam" id="PF00072">
    <property type="entry name" value="Response_reg"/>
    <property type="match status" value="1"/>
</dbReference>
<protein>
    <submittedName>
        <fullName evidence="10">Response regulator</fullName>
    </submittedName>
</protein>
<dbReference type="OrthoDB" id="9802426at2"/>
<keyword evidence="3" id="KW-0805">Transcription regulation</keyword>
<dbReference type="GO" id="GO:0005829">
    <property type="term" value="C:cytosol"/>
    <property type="evidence" value="ECO:0007669"/>
    <property type="project" value="TreeGrafter"/>
</dbReference>
<dbReference type="CDD" id="cd00383">
    <property type="entry name" value="trans_reg_C"/>
    <property type="match status" value="1"/>
</dbReference>
<accession>F9Y578</accession>
<keyword evidence="5" id="KW-0804">Transcription</keyword>
<dbReference type="Gene3D" id="3.40.50.2300">
    <property type="match status" value="1"/>
</dbReference>
<feature type="domain" description="OmpR/PhoB-type" evidence="9">
    <location>
        <begin position="140"/>
        <end position="239"/>
    </location>
</feature>
<keyword evidence="4 7" id="KW-0238">DNA-binding</keyword>
<dbReference type="Pfam" id="PF00486">
    <property type="entry name" value="Trans_reg_C"/>
    <property type="match status" value="1"/>
</dbReference>
<sequence>MRIAMQKPSYDTPRRVALVEDDVDLRGLTAALLEEEGFLVSAFADGHMLDAYLLHEHPDVLLLDVMLPGEDGLSICRRLAPNAPYRIMMLTARGSDIDRIVGLELGADDYLPKPFNPRELVARVRALLRRGVLTDEATGREIAEFLNWRLDFAARSLTDRDTAQEAGLSSGEFELLVQFVIAPGRVLSRDHLLDTTRGRMSGPFDRAIDVQVSKLRRKLGDDGASIIKTVRGGGYVLSCAVRRSRV</sequence>
<dbReference type="GO" id="GO:0006355">
    <property type="term" value="P:regulation of DNA-templated transcription"/>
    <property type="evidence" value="ECO:0007669"/>
    <property type="project" value="InterPro"/>
</dbReference>
<dbReference type="InterPro" id="IPR011006">
    <property type="entry name" value="CheY-like_superfamily"/>
</dbReference>
<dbReference type="Gene3D" id="6.10.250.690">
    <property type="match status" value="1"/>
</dbReference>
<dbReference type="InterPro" id="IPR016032">
    <property type="entry name" value="Sig_transdc_resp-reg_C-effctor"/>
</dbReference>
<evidence type="ECO:0000256" key="3">
    <source>
        <dbReference type="ARBA" id="ARBA00023015"/>
    </source>
</evidence>
<keyword evidence="11" id="KW-1185">Reference proteome</keyword>
<feature type="DNA-binding region" description="OmpR/PhoB-type" evidence="7">
    <location>
        <begin position="140"/>
        <end position="239"/>
    </location>
</feature>
<evidence type="ECO:0000313" key="11">
    <source>
        <dbReference type="Proteomes" id="UP000000692"/>
    </source>
</evidence>
<keyword evidence="2" id="KW-0902">Two-component regulatory system</keyword>
<dbReference type="PROSITE" id="PS51755">
    <property type="entry name" value="OMPR_PHOB"/>
    <property type="match status" value="1"/>
</dbReference>
<dbReference type="AlphaFoldDB" id="F9Y578"/>
<reference evidence="10 11" key="1">
    <citation type="journal article" date="2011" name="J. Bacteriol.">
        <title>Complete genome sequence of the industrial strain Ketogulonicigenium vulgare WSH-001.</title>
        <authorList>
            <person name="Liu L."/>
            <person name="Li Y."/>
            <person name="Zhang J."/>
            <person name="Zhou Z."/>
            <person name="Liu J."/>
            <person name="Li X."/>
            <person name="Zhou J."/>
            <person name="Du G."/>
            <person name="Wang L."/>
            <person name="Chen J."/>
        </authorList>
    </citation>
    <scope>NUCLEOTIDE SEQUENCE [LARGE SCALE GENOMIC DNA]</scope>
    <source>
        <strain evidence="10 11">WSH-001</strain>
    </source>
</reference>
<evidence type="ECO:0000256" key="2">
    <source>
        <dbReference type="ARBA" id="ARBA00023012"/>
    </source>
</evidence>
<evidence type="ECO:0000313" key="10">
    <source>
        <dbReference type="EMBL" id="AEM41883.1"/>
    </source>
</evidence>
<dbReference type="InterPro" id="IPR001867">
    <property type="entry name" value="OmpR/PhoB-type_DNA-bd"/>
</dbReference>
<dbReference type="PATRIC" id="fig|759362.5.peg.2121"/>
<proteinExistence type="predicted"/>
<dbReference type="PROSITE" id="PS50110">
    <property type="entry name" value="RESPONSE_REGULATORY"/>
    <property type="match status" value="1"/>
</dbReference>
<dbReference type="GO" id="GO:0032993">
    <property type="term" value="C:protein-DNA complex"/>
    <property type="evidence" value="ECO:0007669"/>
    <property type="project" value="TreeGrafter"/>
</dbReference>
<evidence type="ECO:0000256" key="1">
    <source>
        <dbReference type="ARBA" id="ARBA00022553"/>
    </source>
</evidence>
<dbReference type="InterPro" id="IPR036388">
    <property type="entry name" value="WH-like_DNA-bd_sf"/>
</dbReference>
<evidence type="ECO:0000259" key="9">
    <source>
        <dbReference type="PROSITE" id="PS51755"/>
    </source>
</evidence>